<dbReference type="InterPro" id="IPR043129">
    <property type="entry name" value="ATPase_NBD"/>
</dbReference>
<dbReference type="SUPFAM" id="SSF53067">
    <property type="entry name" value="Actin-like ATPase domain"/>
    <property type="match status" value="1"/>
</dbReference>
<comment type="caution">
    <text evidence="1">The sequence shown here is derived from an EMBL/GenBank/DDBJ whole genome shotgun (WGS) entry which is preliminary data.</text>
</comment>
<dbReference type="PANTHER" id="PTHR14187:SF5">
    <property type="entry name" value="HEAT SHOCK 70 KDA PROTEIN 12A"/>
    <property type="match status" value="1"/>
</dbReference>
<proteinExistence type="predicted"/>
<organism evidence="1 2">
    <name type="scientific">Fusarium piperis</name>
    <dbReference type="NCBI Taxonomy" id="1435070"/>
    <lineage>
        <taxon>Eukaryota</taxon>
        <taxon>Fungi</taxon>
        <taxon>Dikarya</taxon>
        <taxon>Ascomycota</taxon>
        <taxon>Pezizomycotina</taxon>
        <taxon>Sordariomycetes</taxon>
        <taxon>Hypocreomycetidae</taxon>
        <taxon>Hypocreales</taxon>
        <taxon>Nectriaceae</taxon>
        <taxon>Fusarium</taxon>
        <taxon>Fusarium solani species complex</taxon>
    </lineage>
</organism>
<evidence type="ECO:0000313" key="2">
    <source>
        <dbReference type="Proteomes" id="UP001140502"/>
    </source>
</evidence>
<sequence>MSREKFIAIGIDFGTTFSGVSWAFSEHPDTIYEISEWPTANHINQSEVQVPSLYDIDSGKWGYQITPDINPVKWFKLLLLNDSDLAEEEIGGSRQLQEARIQLSMHTTQMTAVEVVGCYLGKLWDHTYAILKTKLDIDGIPLRVAITVPAIWPHYAQRSMREAAKLAGITAKRLMGVPTLELIHEPESAGLSIMMERSLLPEIKDVISYKVTSVRPFRLKECVKGEDRHDPDPATPGGLSGAVRIDEAFEAHLWGRDRLKLSSLSPSEYNTLVIEDWERGVKRTFTNQEQPAQFSLRLPLKAYKTRDRWRNNDHFSLNR</sequence>
<reference evidence="1" key="1">
    <citation type="submission" date="2022-10" db="EMBL/GenBank/DDBJ databases">
        <title>Tapping the CABI collections for fungal endophytes: first genome assemblies for Collariella, Neodidymelliopsis, Ascochyta clinopodiicola, Didymella pomorum, Didymosphaeria variabile, Neocosmospora piperis and Neocucurbitaria cava.</title>
        <authorList>
            <person name="Hill R."/>
        </authorList>
    </citation>
    <scope>NUCLEOTIDE SEQUENCE</scope>
    <source>
        <strain evidence="1">IMI 366586</strain>
    </source>
</reference>
<name>A0A9W9BTG6_9HYPO</name>
<dbReference type="Proteomes" id="UP001140502">
    <property type="component" value="Unassembled WGS sequence"/>
</dbReference>
<dbReference type="AlphaFoldDB" id="A0A9W9BTG6"/>
<protein>
    <submittedName>
        <fullName evidence="1">Uncharacterized protein</fullName>
    </submittedName>
</protein>
<dbReference type="Gene3D" id="3.30.420.40">
    <property type="match status" value="1"/>
</dbReference>
<dbReference type="PANTHER" id="PTHR14187">
    <property type="entry name" value="ALPHA KINASE/ELONGATION FACTOR 2 KINASE"/>
    <property type="match status" value="1"/>
</dbReference>
<evidence type="ECO:0000313" key="1">
    <source>
        <dbReference type="EMBL" id="KAJ4327229.1"/>
    </source>
</evidence>
<dbReference type="EMBL" id="JAPEUR010000028">
    <property type="protein sequence ID" value="KAJ4327229.1"/>
    <property type="molecule type" value="Genomic_DNA"/>
</dbReference>
<accession>A0A9W9BTG6</accession>
<keyword evidence="2" id="KW-1185">Reference proteome</keyword>
<gene>
    <name evidence="1" type="ORF">N0V84_002359</name>
</gene>
<dbReference type="OrthoDB" id="2963168at2759"/>
<dbReference type="CDD" id="cd10170">
    <property type="entry name" value="ASKHA_NBD_HSP70"/>
    <property type="match status" value="1"/>
</dbReference>